<proteinExistence type="predicted"/>
<dbReference type="PROSITE" id="PS51257">
    <property type="entry name" value="PROKAR_LIPOPROTEIN"/>
    <property type="match status" value="1"/>
</dbReference>
<evidence type="ECO:0000313" key="1">
    <source>
        <dbReference type="EMBL" id="PJE73829.1"/>
    </source>
</evidence>
<comment type="caution">
    <text evidence="1">The sequence shown here is derived from an EMBL/GenBank/DDBJ whole genome shotgun (WGS) entry which is preliminary data.</text>
</comment>
<reference evidence="2" key="1">
    <citation type="submission" date="2017-09" db="EMBL/GenBank/DDBJ databases">
        <title>Depth-based differentiation of microbial function through sediment-hosted aquifers and enrichment of novel symbionts in the deep terrestrial subsurface.</title>
        <authorList>
            <person name="Probst A.J."/>
            <person name="Ladd B."/>
            <person name="Jarett J.K."/>
            <person name="Geller-Mcgrath D.E."/>
            <person name="Sieber C.M.K."/>
            <person name="Emerson J.B."/>
            <person name="Anantharaman K."/>
            <person name="Thomas B.C."/>
            <person name="Malmstrom R."/>
            <person name="Stieglmeier M."/>
            <person name="Klingl A."/>
            <person name="Woyke T."/>
            <person name="Ryan C.M."/>
            <person name="Banfield J.F."/>
        </authorList>
    </citation>
    <scope>NUCLEOTIDE SEQUENCE [LARGE SCALE GENOMIC DNA]</scope>
</reference>
<dbReference type="EMBL" id="PFEQ01000015">
    <property type="protein sequence ID" value="PJE73829.1"/>
    <property type="molecule type" value="Genomic_DNA"/>
</dbReference>
<gene>
    <name evidence="1" type="ORF">COV01_03920</name>
</gene>
<organism evidence="1 2">
    <name type="scientific">Candidatus Taylorbacteria bacterium CG10_big_fil_rev_8_21_14_0_10_41_48</name>
    <dbReference type="NCBI Taxonomy" id="1975024"/>
    <lineage>
        <taxon>Bacteria</taxon>
        <taxon>Candidatus Tayloriibacteriota</taxon>
    </lineage>
</organism>
<dbReference type="Proteomes" id="UP000228700">
    <property type="component" value="Unassembled WGS sequence"/>
</dbReference>
<dbReference type="AlphaFoldDB" id="A0A2M8LB27"/>
<accession>A0A2M8LB27</accession>
<protein>
    <submittedName>
        <fullName evidence="1">Uncharacterized protein</fullName>
    </submittedName>
</protein>
<evidence type="ECO:0000313" key="2">
    <source>
        <dbReference type="Proteomes" id="UP000228700"/>
    </source>
</evidence>
<name>A0A2M8LB27_9BACT</name>
<sequence>MKTLFFLLLIIVTFGVGCGTPIYHYRSRATYINPYPYGTGRHLSLDPAPIGRDPAYRQYGTTSNGSPVYRDHYPPRWGDGAFIHVQGGAHIQK</sequence>